<feature type="compositionally biased region" description="Basic and acidic residues" evidence="1">
    <location>
        <begin position="253"/>
        <end position="262"/>
    </location>
</feature>
<proteinExistence type="predicted"/>
<dbReference type="AlphaFoldDB" id="A0AAD6UUJ5"/>
<gene>
    <name evidence="2" type="ORF">GGX14DRAFT_594289</name>
</gene>
<dbReference type="Proteomes" id="UP001219525">
    <property type="component" value="Unassembled WGS sequence"/>
</dbReference>
<comment type="caution">
    <text evidence="2">The sequence shown here is derived from an EMBL/GenBank/DDBJ whole genome shotgun (WGS) entry which is preliminary data.</text>
</comment>
<organism evidence="2 3">
    <name type="scientific">Mycena pura</name>
    <dbReference type="NCBI Taxonomy" id="153505"/>
    <lineage>
        <taxon>Eukaryota</taxon>
        <taxon>Fungi</taxon>
        <taxon>Dikarya</taxon>
        <taxon>Basidiomycota</taxon>
        <taxon>Agaricomycotina</taxon>
        <taxon>Agaricomycetes</taxon>
        <taxon>Agaricomycetidae</taxon>
        <taxon>Agaricales</taxon>
        <taxon>Marasmiineae</taxon>
        <taxon>Mycenaceae</taxon>
        <taxon>Mycena</taxon>
    </lineage>
</organism>
<evidence type="ECO:0000313" key="2">
    <source>
        <dbReference type="EMBL" id="KAJ7192664.1"/>
    </source>
</evidence>
<name>A0AAD6UUJ5_9AGAR</name>
<sequence>MSQVVSRPLSQVLKPRQAHRLESSSRVKFKSDLDAGACEVLGGRSTREVPNGSPASCVSTLMALMAPATALGPHAPNGPDALLNSFSLFLSPPRKSFSYAKLMRSCAPSARLLSQPSASKPLACPMAKFGGPTIDVDRNEGVEHLAGRSVVVPKWTAFEHVLKKDQETSDNDDIYEIDKAAARLGHVSDSSAVSTMNLLLAAANMCPTNFAHMAAMCLYFGGVDLRAPSIPAWCQDDDDRVCRVGVSRAAAGGHDEEKRRLDGPSGLRSAFGAEGTVSEDKRWGVT</sequence>
<evidence type="ECO:0000256" key="1">
    <source>
        <dbReference type="SAM" id="MobiDB-lite"/>
    </source>
</evidence>
<feature type="region of interest" description="Disordered" evidence="1">
    <location>
        <begin position="253"/>
        <end position="286"/>
    </location>
</feature>
<protein>
    <submittedName>
        <fullName evidence="2">Uncharacterized protein</fullName>
    </submittedName>
</protein>
<evidence type="ECO:0000313" key="3">
    <source>
        <dbReference type="Proteomes" id="UP001219525"/>
    </source>
</evidence>
<accession>A0AAD6UUJ5</accession>
<keyword evidence="3" id="KW-1185">Reference proteome</keyword>
<dbReference type="EMBL" id="JARJCW010000117">
    <property type="protein sequence ID" value="KAJ7192664.1"/>
    <property type="molecule type" value="Genomic_DNA"/>
</dbReference>
<reference evidence="2" key="1">
    <citation type="submission" date="2023-03" db="EMBL/GenBank/DDBJ databases">
        <title>Massive genome expansion in bonnet fungi (Mycena s.s.) driven by repeated elements and novel gene families across ecological guilds.</title>
        <authorList>
            <consortium name="Lawrence Berkeley National Laboratory"/>
            <person name="Harder C.B."/>
            <person name="Miyauchi S."/>
            <person name="Viragh M."/>
            <person name="Kuo A."/>
            <person name="Thoen E."/>
            <person name="Andreopoulos B."/>
            <person name="Lu D."/>
            <person name="Skrede I."/>
            <person name="Drula E."/>
            <person name="Henrissat B."/>
            <person name="Morin E."/>
            <person name="Kohler A."/>
            <person name="Barry K."/>
            <person name="LaButti K."/>
            <person name="Morin E."/>
            <person name="Salamov A."/>
            <person name="Lipzen A."/>
            <person name="Mereny Z."/>
            <person name="Hegedus B."/>
            <person name="Baldrian P."/>
            <person name="Stursova M."/>
            <person name="Weitz H."/>
            <person name="Taylor A."/>
            <person name="Grigoriev I.V."/>
            <person name="Nagy L.G."/>
            <person name="Martin F."/>
            <person name="Kauserud H."/>
        </authorList>
    </citation>
    <scope>NUCLEOTIDE SEQUENCE</scope>
    <source>
        <strain evidence="2">9144</strain>
    </source>
</reference>